<evidence type="ECO:0000256" key="2">
    <source>
        <dbReference type="ARBA" id="ARBA00010447"/>
    </source>
</evidence>
<dbReference type="InterPro" id="IPR010970">
    <property type="entry name" value="Cys_dSase_SufS"/>
</dbReference>
<dbReference type="AlphaFoldDB" id="A0A0J6CT95"/>
<evidence type="ECO:0000256" key="3">
    <source>
        <dbReference type="ARBA" id="ARBA00012239"/>
    </source>
</evidence>
<dbReference type="Pfam" id="PF00266">
    <property type="entry name" value="Aminotran_5"/>
    <property type="match status" value="1"/>
</dbReference>
<dbReference type="Gene3D" id="3.90.1150.10">
    <property type="entry name" value="Aspartate Aminotransferase, domain 1"/>
    <property type="match status" value="1"/>
</dbReference>
<dbReference type="OrthoDB" id="9804366at2"/>
<dbReference type="PANTHER" id="PTHR43586">
    <property type="entry name" value="CYSTEINE DESULFURASE"/>
    <property type="match status" value="1"/>
</dbReference>
<dbReference type="InterPro" id="IPR000192">
    <property type="entry name" value="Aminotrans_V_dom"/>
</dbReference>
<dbReference type="SUPFAM" id="SSF53383">
    <property type="entry name" value="PLP-dependent transferases"/>
    <property type="match status" value="1"/>
</dbReference>
<dbReference type="PIRSF" id="PIRSF005572">
    <property type="entry name" value="NifS"/>
    <property type="match status" value="1"/>
</dbReference>
<sequence>MLFYKFRKSKLKQLNWGVNVIYLDQAASSFPKPVEVIHAMTEVMTEYAANPGRGGHALSMRAGSIIDRTRQAMATFFGFDHPDRVCFTSNATAALNQAIKGLPFEKDDHVLTTSYEHNSVRRPLEYLKKTKGIHVDYVNTGETEVFDLEAFAKKITPHTKLIVVSHGSNLTGKIMPIELIGELAREQDIPFLVDAAQTAGILPIHMTNMNIDLLAFPGHKGLLGPQGTGVLVVGKGIDLTPIHHGGTGSSSELIDQPDSLPERLESGTLNTPGIAGLLAGLTVVKAMGIDSIRAHEKRLTELLIRGLENIQFVTTYGPITDRLGVVPFSIEGIDSHEIAIILDQHYKIAVRAGLHCTPLGHETIGTSSQGTVRVSVGPYNTEEEIRKVIKAIEEIVDGYFG</sequence>
<dbReference type="EMBL" id="LELK01000004">
    <property type="protein sequence ID" value="KMM36413.1"/>
    <property type="molecule type" value="Genomic_DNA"/>
</dbReference>
<evidence type="ECO:0000256" key="1">
    <source>
        <dbReference type="ARBA" id="ARBA00001933"/>
    </source>
</evidence>
<evidence type="ECO:0000256" key="6">
    <source>
        <dbReference type="ARBA" id="ARBA00050776"/>
    </source>
</evidence>
<dbReference type="CDD" id="cd06453">
    <property type="entry name" value="SufS_like"/>
    <property type="match status" value="1"/>
</dbReference>
<evidence type="ECO:0000259" key="7">
    <source>
        <dbReference type="Pfam" id="PF00266"/>
    </source>
</evidence>
<dbReference type="InterPro" id="IPR015421">
    <property type="entry name" value="PyrdxlP-dep_Trfase_major"/>
</dbReference>
<dbReference type="GO" id="GO:0006534">
    <property type="term" value="P:cysteine metabolic process"/>
    <property type="evidence" value="ECO:0007669"/>
    <property type="project" value="InterPro"/>
</dbReference>
<keyword evidence="9" id="KW-1185">Reference proteome</keyword>
<dbReference type="Gene3D" id="3.40.640.10">
    <property type="entry name" value="Type I PLP-dependent aspartate aminotransferase-like (Major domain)"/>
    <property type="match status" value="1"/>
</dbReference>
<dbReference type="EC" id="2.8.1.7" evidence="3"/>
<dbReference type="InterPro" id="IPR015424">
    <property type="entry name" value="PyrdxlP-dep_Trfase"/>
</dbReference>
<dbReference type="PATRIC" id="fig|157733.3.peg.122"/>
<proteinExistence type="inferred from homology"/>
<dbReference type="InterPro" id="IPR016454">
    <property type="entry name" value="Cysteine_dSase"/>
</dbReference>
<gene>
    <name evidence="8" type="ORF">AB986_10550</name>
</gene>
<dbReference type="PANTHER" id="PTHR43586:SF4">
    <property type="entry name" value="ISOPENICILLIN N EPIMERASE"/>
    <property type="match status" value="1"/>
</dbReference>
<protein>
    <recommendedName>
        <fullName evidence="3">cysteine desulfurase</fullName>
        <ecNumber evidence="3">2.8.1.7</ecNumber>
    </recommendedName>
</protein>
<feature type="domain" description="Aminotransferase class V" evidence="7">
    <location>
        <begin position="21"/>
        <end position="387"/>
    </location>
</feature>
<dbReference type="GO" id="GO:0031071">
    <property type="term" value="F:cysteine desulfurase activity"/>
    <property type="evidence" value="ECO:0007669"/>
    <property type="project" value="UniProtKB-EC"/>
</dbReference>
<dbReference type="STRING" id="157733.AB986_10550"/>
<evidence type="ECO:0000313" key="9">
    <source>
        <dbReference type="Proteomes" id="UP000035996"/>
    </source>
</evidence>
<keyword evidence="4" id="KW-0808">Transferase</keyword>
<organism evidence="8 9">
    <name type="scientific">Guptibacillus hwajinpoensis</name>
    <dbReference type="NCBI Taxonomy" id="208199"/>
    <lineage>
        <taxon>Bacteria</taxon>
        <taxon>Bacillati</taxon>
        <taxon>Bacillota</taxon>
        <taxon>Bacilli</taxon>
        <taxon>Bacillales</taxon>
        <taxon>Guptibacillaceae</taxon>
        <taxon>Guptibacillus</taxon>
    </lineage>
</organism>
<evidence type="ECO:0000313" key="8">
    <source>
        <dbReference type="EMBL" id="KMM36413.1"/>
    </source>
</evidence>
<dbReference type="NCBIfam" id="TIGR01977">
    <property type="entry name" value="am_tr_V_EF2568"/>
    <property type="match status" value="1"/>
</dbReference>
<evidence type="ECO:0000256" key="5">
    <source>
        <dbReference type="ARBA" id="ARBA00022898"/>
    </source>
</evidence>
<comment type="similarity">
    <text evidence="2">Belongs to the class-V pyridoxal-phosphate-dependent aminotransferase family. Csd subfamily.</text>
</comment>
<comment type="catalytic activity">
    <reaction evidence="6">
        <text>(sulfur carrier)-H + L-cysteine = (sulfur carrier)-SH + L-alanine</text>
        <dbReference type="Rhea" id="RHEA:43892"/>
        <dbReference type="Rhea" id="RHEA-COMP:14737"/>
        <dbReference type="Rhea" id="RHEA-COMP:14739"/>
        <dbReference type="ChEBI" id="CHEBI:29917"/>
        <dbReference type="ChEBI" id="CHEBI:35235"/>
        <dbReference type="ChEBI" id="CHEBI:57972"/>
        <dbReference type="ChEBI" id="CHEBI:64428"/>
        <dbReference type="EC" id="2.8.1.7"/>
    </reaction>
</comment>
<keyword evidence="5" id="KW-0663">Pyridoxal phosphate</keyword>
<comment type="caution">
    <text evidence="8">The sequence shown here is derived from an EMBL/GenBank/DDBJ whole genome shotgun (WGS) entry which is preliminary data.</text>
</comment>
<reference evidence="8" key="1">
    <citation type="submission" date="2015-06" db="EMBL/GenBank/DDBJ databases">
        <authorList>
            <person name="Liu B."/>
            <person name="Wang J."/>
            <person name="Zhu Y."/>
            <person name="Liu G."/>
            <person name="Chen Q."/>
            <person name="Zheng C."/>
            <person name="Che J."/>
            <person name="Ge C."/>
            <person name="Shi H."/>
            <person name="Pan Z."/>
            <person name="Liu X."/>
        </authorList>
    </citation>
    <scope>NUCLEOTIDE SEQUENCE [LARGE SCALE GENOMIC DNA]</scope>
    <source>
        <strain evidence="8">DSM 16346</strain>
    </source>
</reference>
<accession>A0A0J6CT95</accession>
<comment type="cofactor">
    <cofactor evidence="1">
        <name>pyridoxal 5'-phosphate</name>
        <dbReference type="ChEBI" id="CHEBI:597326"/>
    </cofactor>
</comment>
<dbReference type="Proteomes" id="UP000035996">
    <property type="component" value="Unassembled WGS sequence"/>
</dbReference>
<evidence type="ECO:0000256" key="4">
    <source>
        <dbReference type="ARBA" id="ARBA00022679"/>
    </source>
</evidence>
<name>A0A0J6CT95_9BACL</name>
<dbReference type="InterPro" id="IPR015422">
    <property type="entry name" value="PyrdxlP-dep_Trfase_small"/>
</dbReference>
<dbReference type="GO" id="GO:0030170">
    <property type="term" value="F:pyridoxal phosphate binding"/>
    <property type="evidence" value="ECO:0007669"/>
    <property type="project" value="InterPro"/>
</dbReference>
<dbReference type="InterPro" id="IPR010969">
    <property type="entry name" value="Cys_dSase-rel_unknwn_funct"/>
</dbReference>